<dbReference type="Proteomes" id="UP000199382">
    <property type="component" value="Unassembled WGS sequence"/>
</dbReference>
<evidence type="ECO:0000256" key="1">
    <source>
        <dbReference type="ARBA" id="ARBA00022617"/>
    </source>
</evidence>
<dbReference type="InterPro" id="IPR009056">
    <property type="entry name" value="Cyt_c-like_dom"/>
</dbReference>
<dbReference type="GO" id="GO:0009055">
    <property type="term" value="F:electron transfer activity"/>
    <property type="evidence" value="ECO:0007669"/>
    <property type="project" value="InterPro"/>
</dbReference>
<organism evidence="7 8">
    <name type="scientific">Aliiruegeria lutimaris</name>
    <dbReference type="NCBI Taxonomy" id="571298"/>
    <lineage>
        <taxon>Bacteria</taxon>
        <taxon>Pseudomonadati</taxon>
        <taxon>Pseudomonadota</taxon>
        <taxon>Alphaproteobacteria</taxon>
        <taxon>Rhodobacterales</taxon>
        <taxon>Roseobacteraceae</taxon>
        <taxon>Aliiruegeria</taxon>
    </lineage>
</organism>
<dbReference type="GO" id="GO:0020037">
    <property type="term" value="F:heme binding"/>
    <property type="evidence" value="ECO:0007669"/>
    <property type="project" value="InterPro"/>
</dbReference>
<dbReference type="RefSeq" id="WP_093162309.1">
    <property type="nucleotide sequence ID" value="NZ_FNEK01000065.1"/>
</dbReference>
<dbReference type="InterPro" id="IPR051459">
    <property type="entry name" value="Cytochrome_c-type_DH"/>
</dbReference>
<dbReference type="EMBL" id="FNEK01000065">
    <property type="protein sequence ID" value="SDL04691.1"/>
    <property type="molecule type" value="Genomic_DNA"/>
</dbReference>
<reference evidence="7 8" key="1">
    <citation type="submission" date="2016-10" db="EMBL/GenBank/DDBJ databases">
        <authorList>
            <person name="de Groot N.N."/>
        </authorList>
    </citation>
    <scope>NUCLEOTIDE SEQUENCE [LARGE SCALE GENOMIC DNA]</scope>
    <source>
        <strain evidence="7 8">DSM 25294</strain>
    </source>
</reference>
<dbReference type="InterPro" id="IPR036909">
    <property type="entry name" value="Cyt_c-like_dom_sf"/>
</dbReference>
<dbReference type="Gene3D" id="1.10.760.10">
    <property type="entry name" value="Cytochrome c-like domain"/>
    <property type="match status" value="1"/>
</dbReference>
<feature type="chain" id="PRO_5011724552" evidence="5">
    <location>
        <begin position="22"/>
        <end position="173"/>
    </location>
</feature>
<evidence type="ECO:0000313" key="8">
    <source>
        <dbReference type="Proteomes" id="UP000199382"/>
    </source>
</evidence>
<evidence type="ECO:0000313" key="7">
    <source>
        <dbReference type="EMBL" id="SDL04691.1"/>
    </source>
</evidence>
<feature type="signal peptide" evidence="5">
    <location>
        <begin position="1"/>
        <end position="21"/>
    </location>
</feature>
<keyword evidence="1 4" id="KW-0349">Heme</keyword>
<proteinExistence type="predicted"/>
<keyword evidence="3 4" id="KW-0408">Iron</keyword>
<protein>
    <submittedName>
        <fullName evidence="7">Cytochrome c</fullName>
    </submittedName>
</protein>
<evidence type="ECO:0000256" key="4">
    <source>
        <dbReference type="PROSITE-ProRule" id="PRU00433"/>
    </source>
</evidence>
<feature type="domain" description="Cytochrome c" evidence="6">
    <location>
        <begin position="54"/>
        <end position="136"/>
    </location>
</feature>
<accession>A0A1G9GVI7</accession>
<dbReference type="PANTHER" id="PTHR35008:SF8">
    <property type="entry name" value="ALCOHOL DEHYDROGENASE CYTOCHROME C SUBUNIT"/>
    <property type="match status" value="1"/>
</dbReference>
<evidence type="ECO:0000256" key="5">
    <source>
        <dbReference type="SAM" id="SignalP"/>
    </source>
</evidence>
<name>A0A1G9GVI7_9RHOB</name>
<dbReference type="Pfam" id="PF13442">
    <property type="entry name" value="Cytochrome_CBB3"/>
    <property type="match status" value="1"/>
</dbReference>
<evidence type="ECO:0000259" key="6">
    <source>
        <dbReference type="PROSITE" id="PS51007"/>
    </source>
</evidence>
<evidence type="ECO:0000256" key="2">
    <source>
        <dbReference type="ARBA" id="ARBA00022723"/>
    </source>
</evidence>
<dbReference type="GO" id="GO:0046872">
    <property type="term" value="F:metal ion binding"/>
    <property type="evidence" value="ECO:0007669"/>
    <property type="project" value="UniProtKB-KW"/>
</dbReference>
<dbReference type="PROSITE" id="PS51007">
    <property type="entry name" value="CYTC"/>
    <property type="match status" value="1"/>
</dbReference>
<dbReference type="SUPFAM" id="SSF46626">
    <property type="entry name" value="Cytochrome c"/>
    <property type="match status" value="1"/>
</dbReference>
<dbReference type="STRING" id="571298.SAMN04488026_106519"/>
<keyword evidence="8" id="KW-1185">Reference proteome</keyword>
<dbReference type="OrthoDB" id="9779283at2"/>
<keyword evidence="2 4" id="KW-0479">Metal-binding</keyword>
<gene>
    <name evidence="7" type="ORF">SAMN04488026_106519</name>
</gene>
<keyword evidence="5" id="KW-0732">Signal</keyword>
<dbReference type="PANTHER" id="PTHR35008">
    <property type="entry name" value="BLL4482 PROTEIN-RELATED"/>
    <property type="match status" value="1"/>
</dbReference>
<dbReference type="AlphaFoldDB" id="A0A1G9GVI7"/>
<sequence>MYTSKALSIILIAAGSQVALAEGPDLGQPLTSDEIPFYATYVMPDGRGLPEGSGTPAEGAEIFAAQCTECHGITGTEGPVMPPVGPNEIWAKPAGSYWPYATTLFDYIRRAMPLDHPKSLSNDQAYALAAFILERNGVIDADTAMTAETLPMVEMPNRDNFVDVWATQGAKPW</sequence>
<evidence type="ECO:0000256" key="3">
    <source>
        <dbReference type="ARBA" id="ARBA00023004"/>
    </source>
</evidence>